<proteinExistence type="predicted"/>
<feature type="compositionally biased region" description="Low complexity" evidence="1">
    <location>
        <begin position="230"/>
        <end position="241"/>
    </location>
</feature>
<dbReference type="Proteomes" id="UP001244011">
    <property type="component" value="Unassembled WGS sequence"/>
</dbReference>
<comment type="caution">
    <text evidence="2">The sequence shown here is derived from an EMBL/GenBank/DDBJ whole genome shotgun (WGS) entry which is preliminary data.</text>
</comment>
<sequence length="294" mass="32205">MPARSVGPGARDASRHASRQGRPPDVTQSASPPTGPLIWLDDSHQLERWTHQTELLAKRLGCSDELLGGASMPTDLIPRTFTEYMLKHRIDTAMAIITTTIRSAVYAYARVLGYSEICGRSPTSLYFFVRKAAARRHIAAEGNLADEEAARVLSEWQIAKPEFYPTTVRFEGAMLWLESIIRKCHERGNKNMAHAVSIMDRLAERKTQERRKRAAPADEDNNHGAPPTPATSATHTSAAPSIDGASMSPVENSPVEGSSVEGSSDRPSAKRQMTDELVRIRAGLKSEPESPPAP</sequence>
<reference evidence="2" key="1">
    <citation type="submission" date="2023-06" db="EMBL/GenBank/DDBJ databases">
        <title>Genome-scale phylogeny and comparative genomics of the fungal order Sordariales.</title>
        <authorList>
            <consortium name="Lawrence Berkeley National Laboratory"/>
            <person name="Hensen N."/>
            <person name="Bonometti L."/>
            <person name="Westerberg I."/>
            <person name="Brannstrom I.O."/>
            <person name="Guillou S."/>
            <person name="Cros-Aarteil S."/>
            <person name="Calhoun S."/>
            <person name="Haridas S."/>
            <person name="Kuo A."/>
            <person name="Mondo S."/>
            <person name="Pangilinan J."/>
            <person name="Riley R."/>
            <person name="Labutti K."/>
            <person name="Andreopoulos B."/>
            <person name="Lipzen A."/>
            <person name="Chen C."/>
            <person name="Yanf M."/>
            <person name="Daum C."/>
            <person name="Ng V."/>
            <person name="Clum A."/>
            <person name="Steindorff A."/>
            <person name="Ohm R."/>
            <person name="Martin F."/>
            <person name="Silar P."/>
            <person name="Natvig D."/>
            <person name="Lalanne C."/>
            <person name="Gautier V."/>
            <person name="Ament-Velasquez S.L."/>
            <person name="Kruys A."/>
            <person name="Hutchinson M.I."/>
            <person name="Powell A.J."/>
            <person name="Barry K."/>
            <person name="Miller A.N."/>
            <person name="Grigoriev I.V."/>
            <person name="Debuchy R."/>
            <person name="Gladieux P."/>
            <person name="Thoren M.H."/>
            <person name="Johannesson H."/>
        </authorList>
    </citation>
    <scope>NUCLEOTIDE SEQUENCE</scope>
    <source>
        <strain evidence="2">8032-3</strain>
    </source>
</reference>
<feature type="region of interest" description="Disordered" evidence="1">
    <location>
        <begin position="202"/>
        <end position="294"/>
    </location>
</feature>
<dbReference type="AlphaFoldDB" id="A0AAJ0BUQ0"/>
<feature type="region of interest" description="Disordered" evidence="1">
    <location>
        <begin position="1"/>
        <end position="35"/>
    </location>
</feature>
<dbReference type="RefSeq" id="XP_060279657.1">
    <property type="nucleotide sequence ID" value="XM_060422940.1"/>
</dbReference>
<name>A0AAJ0BUQ0_9PEZI</name>
<feature type="compositionally biased region" description="Basic and acidic residues" evidence="1">
    <location>
        <begin position="263"/>
        <end position="288"/>
    </location>
</feature>
<feature type="compositionally biased region" description="Low complexity" evidence="1">
    <location>
        <begin position="248"/>
        <end position="262"/>
    </location>
</feature>
<protein>
    <submittedName>
        <fullName evidence="2">Uncharacterized protein</fullName>
    </submittedName>
</protein>
<organism evidence="2 3">
    <name type="scientific">Phialemonium atrogriseum</name>
    <dbReference type="NCBI Taxonomy" id="1093897"/>
    <lineage>
        <taxon>Eukaryota</taxon>
        <taxon>Fungi</taxon>
        <taxon>Dikarya</taxon>
        <taxon>Ascomycota</taxon>
        <taxon>Pezizomycotina</taxon>
        <taxon>Sordariomycetes</taxon>
        <taxon>Sordariomycetidae</taxon>
        <taxon>Cephalothecales</taxon>
        <taxon>Cephalothecaceae</taxon>
        <taxon>Phialemonium</taxon>
    </lineage>
</organism>
<keyword evidence="3" id="KW-1185">Reference proteome</keyword>
<accession>A0AAJ0BUQ0</accession>
<dbReference type="GeneID" id="85306127"/>
<evidence type="ECO:0000313" key="2">
    <source>
        <dbReference type="EMBL" id="KAK1763444.1"/>
    </source>
</evidence>
<gene>
    <name evidence="2" type="ORF">QBC33DRAFT_244579</name>
</gene>
<evidence type="ECO:0000256" key="1">
    <source>
        <dbReference type="SAM" id="MobiDB-lite"/>
    </source>
</evidence>
<dbReference type="EMBL" id="MU839027">
    <property type="protein sequence ID" value="KAK1763444.1"/>
    <property type="molecule type" value="Genomic_DNA"/>
</dbReference>
<evidence type="ECO:0000313" key="3">
    <source>
        <dbReference type="Proteomes" id="UP001244011"/>
    </source>
</evidence>